<proteinExistence type="predicted"/>
<comment type="caution">
    <text evidence="1">The sequence shown here is derived from an EMBL/GenBank/DDBJ whole genome shotgun (WGS) entry which is preliminary data.</text>
</comment>
<evidence type="ECO:0000313" key="1">
    <source>
        <dbReference type="EMBL" id="RKL12811.1"/>
    </source>
</evidence>
<dbReference type="Proteomes" id="UP000285860">
    <property type="component" value="Unassembled WGS sequence"/>
</dbReference>
<dbReference type="EMBL" id="MRCY01000032">
    <property type="protein sequence ID" value="RKL12811.1"/>
    <property type="molecule type" value="Genomic_DNA"/>
</dbReference>
<protein>
    <submittedName>
        <fullName evidence="1">Uncharacterized protein</fullName>
    </submittedName>
</protein>
<name>A0A420R722_FUSOX</name>
<reference evidence="1 2" key="1">
    <citation type="journal article" date="2018" name="Sci. Rep.">
        <title>Characterisation of pathogen-specific regions and novel effector candidates in Fusarium oxysporum f. sp. cepae.</title>
        <authorList>
            <person name="Armitage A.D."/>
            <person name="Taylor A."/>
            <person name="Sobczyk M.K."/>
            <person name="Baxter L."/>
            <person name="Greenfield B.P."/>
            <person name="Bates H.J."/>
            <person name="Wilson F."/>
            <person name="Jackson A.C."/>
            <person name="Ott S."/>
            <person name="Harrison R.J."/>
            <person name="Clarkson J.P."/>
        </authorList>
    </citation>
    <scope>NUCLEOTIDE SEQUENCE [LARGE SCALE GENOMIC DNA]</scope>
    <source>
        <strain evidence="1 2">Fo_A28</strain>
    </source>
</reference>
<organism evidence="1 2">
    <name type="scientific">Fusarium oxysporum</name>
    <name type="common">Fusarium vascular wilt</name>
    <dbReference type="NCBI Taxonomy" id="5507"/>
    <lineage>
        <taxon>Eukaryota</taxon>
        <taxon>Fungi</taxon>
        <taxon>Dikarya</taxon>
        <taxon>Ascomycota</taxon>
        <taxon>Pezizomycotina</taxon>
        <taxon>Sordariomycetes</taxon>
        <taxon>Hypocreomycetidae</taxon>
        <taxon>Hypocreales</taxon>
        <taxon>Nectriaceae</taxon>
        <taxon>Fusarium</taxon>
        <taxon>Fusarium oxysporum species complex</taxon>
    </lineage>
</organism>
<accession>A0A420R722</accession>
<evidence type="ECO:0000313" key="2">
    <source>
        <dbReference type="Proteomes" id="UP000285860"/>
    </source>
</evidence>
<gene>
    <name evidence="1" type="ORF">BFJ68_g7602</name>
</gene>
<dbReference type="AlphaFoldDB" id="A0A420R722"/>
<sequence length="141" mass="15437">MVGRLFRLGPNAMHNAPLTAQAKRSFLLLDDTEFGSGFAWLASRLQIVCPSDSSCSYHAYDFDLAGRPNDNHPLRGWNGKNTPSMEETVAVITVPFQRQRFRPGNLTPENLHNVSSVGLKLTQVDPTAANILDANASLSGR</sequence>